<organism evidence="5 6">
    <name type="scientific">Ascobolus immersus RN42</name>
    <dbReference type="NCBI Taxonomy" id="1160509"/>
    <lineage>
        <taxon>Eukaryota</taxon>
        <taxon>Fungi</taxon>
        <taxon>Dikarya</taxon>
        <taxon>Ascomycota</taxon>
        <taxon>Pezizomycotina</taxon>
        <taxon>Pezizomycetes</taxon>
        <taxon>Pezizales</taxon>
        <taxon>Ascobolaceae</taxon>
        <taxon>Ascobolus</taxon>
    </lineage>
</organism>
<gene>
    <name evidence="5" type="ORF">BJ508DRAFT_227392</name>
</gene>
<evidence type="ECO:0000256" key="3">
    <source>
        <dbReference type="ARBA" id="ARBA00023242"/>
    </source>
</evidence>
<dbReference type="OrthoDB" id="342531at2759"/>
<dbReference type="STRING" id="1160509.A0A3N4I280"/>
<name>A0A3N4I280_ASCIM</name>
<evidence type="ECO:0000256" key="1">
    <source>
        <dbReference type="ARBA" id="ARBA00004123"/>
    </source>
</evidence>
<dbReference type="InterPro" id="IPR007015">
    <property type="entry name" value="DNA_pol_V/MYBBP1A"/>
</dbReference>
<dbReference type="PANTHER" id="PTHR13213">
    <property type="entry name" value="MYB-BINDING PROTEIN 1A FAMILY MEMBER"/>
    <property type="match status" value="1"/>
</dbReference>
<proteinExistence type="inferred from homology"/>
<dbReference type="GO" id="GO:0005730">
    <property type="term" value="C:nucleolus"/>
    <property type="evidence" value="ECO:0007669"/>
    <property type="project" value="InterPro"/>
</dbReference>
<evidence type="ECO:0000256" key="2">
    <source>
        <dbReference type="ARBA" id="ARBA00006809"/>
    </source>
</evidence>
<dbReference type="SUPFAM" id="SSF48371">
    <property type="entry name" value="ARM repeat"/>
    <property type="match status" value="1"/>
</dbReference>
<keyword evidence="3" id="KW-0539">Nucleus</keyword>
<dbReference type="InterPro" id="IPR016024">
    <property type="entry name" value="ARM-type_fold"/>
</dbReference>
<dbReference type="Pfam" id="PF04931">
    <property type="entry name" value="DNA_pol_phi"/>
    <property type="match status" value="1"/>
</dbReference>
<dbReference type="EMBL" id="ML119698">
    <property type="protein sequence ID" value="RPA79547.1"/>
    <property type="molecule type" value="Genomic_DNA"/>
</dbReference>
<evidence type="ECO:0000256" key="4">
    <source>
        <dbReference type="SAM" id="MobiDB-lite"/>
    </source>
</evidence>
<dbReference type="AlphaFoldDB" id="A0A3N4I280"/>
<feature type="region of interest" description="Disordered" evidence="4">
    <location>
        <begin position="676"/>
        <end position="735"/>
    </location>
</feature>
<dbReference type="Proteomes" id="UP000275078">
    <property type="component" value="Unassembled WGS sequence"/>
</dbReference>
<evidence type="ECO:0000313" key="6">
    <source>
        <dbReference type="Proteomes" id="UP000275078"/>
    </source>
</evidence>
<accession>A0A3N4I280</accession>
<feature type="compositionally biased region" description="Acidic residues" evidence="4">
    <location>
        <begin position="681"/>
        <end position="700"/>
    </location>
</feature>
<dbReference type="PANTHER" id="PTHR13213:SF2">
    <property type="entry name" value="MYB-BINDING PROTEIN 1A"/>
    <property type="match status" value="1"/>
</dbReference>
<keyword evidence="6" id="KW-1185">Reference proteome</keyword>
<dbReference type="GO" id="GO:0000182">
    <property type="term" value="F:rDNA binding"/>
    <property type="evidence" value="ECO:0007669"/>
    <property type="project" value="TreeGrafter"/>
</dbReference>
<comment type="similarity">
    <text evidence="2">Belongs to the MYBBP1A family.</text>
</comment>
<dbReference type="GO" id="GO:0006355">
    <property type="term" value="P:regulation of DNA-templated transcription"/>
    <property type="evidence" value="ECO:0007669"/>
    <property type="project" value="InterPro"/>
</dbReference>
<evidence type="ECO:0000313" key="5">
    <source>
        <dbReference type="EMBL" id="RPA79547.1"/>
    </source>
</evidence>
<reference evidence="5 6" key="1">
    <citation type="journal article" date="2018" name="Nat. Ecol. Evol.">
        <title>Pezizomycetes genomes reveal the molecular basis of ectomycorrhizal truffle lifestyle.</title>
        <authorList>
            <person name="Murat C."/>
            <person name="Payen T."/>
            <person name="Noel B."/>
            <person name="Kuo A."/>
            <person name="Morin E."/>
            <person name="Chen J."/>
            <person name="Kohler A."/>
            <person name="Krizsan K."/>
            <person name="Balestrini R."/>
            <person name="Da Silva C."/>
            <person name="Montanini B."/>
            <person name="Hainaut M."/>
            <person name="Levati E."/>
            <person name="Barry K.W."/>
            <person name="Belfiori B."/>
            <person name="Cichocki N."/>
            <person name="Clum A."/>
            <person name="Dockter R.B."/>
            <person name="Fauchery L."/>
            <person name="Guy J."/>
            <person name="Iotti M."/>
            <person name="Le Tacon F."/>
            <person name="Lindquist E.A."/>
            <person name="Lipzen A."/>
            <person name="Malagnac F."/>
            <person name="Mello A."/>
            <person name="Molinier V."/>
            <person name="Miyauchi S."/>
            <person name="Poulain J."/>
            <person name="Riccioni C."/>
            <person name="Rubini A."/>
            <person name="Sitrit Y."/>
            <person name="Splivallo R."/>
            <person name="Traeger S."/>
            <person name="Wang M."/>
            <person name="Zifcakova L."/>
            <person name="Wipf D."/>
            <person name="Zambonelli A."/>
            <person name="Paolocci F."/>
            <person name="Nowrousian M."/>
            <person name="Ottonello S."/>
            <person name="Baldrian P."/>
            <person name="Spatafora J.W."/>
            <person name="Henrissat B."/>
            <person name="Nagy L.G."/>
            <person name="Aury J.M."/>
            <person name="Wincker P."/>
            <person name="Grigoriev I.V."/>
            <person name="Bonfante P."/>
            <person name="Martin F.M."/>
        </authorList>
    </citation>
    <scope>NUCLEOTIDE SEQUENCE [LARGE SCALE GENOMIC DNA]</scope>
    <source>
        <strain evidence="5 6">RN42</strain>
    </source>
</reference>
<sequence length="963" mass="107591">MSLTLYKPLGSNDEKTRLEAAKSLVTELSAKLNGEKDEKSSNEVQYALKRLTRGLSSGRESSRIGFSLVLTEFLSQLLEPSMAEKWEVSVETVLESIVKNTKAEGGASAQEERGSYFGQLFGFKSVIQSKRISTTSQWESILDALFGLGLKKSWLREPCAAVIRDSATKFPEDLASEWTTVTYTKLIASGTAKSSEGIAIWLVLQETSPSVQPPSGVWKNENPLNDSNLGTLAKVLKESKVEDAGAEKAVQQKGSWNQKLPIVWSLILQLYAKSAIDKVERKGMAPFEAFWRVAVDENLFAASASDEKKFWGFQLVTEVLSICDLHKIDLHRHIFSRNFVRCLINQLSKEDRYLHKMAEKTIRSVSSFGTKNPSEVLFLVESLVSNNGSPNFDNITKTKTVEKLLPQADTDGLLKIVKLFDGIILAPKEEEKRAIELRRQWAADHLLSLIRSGTTDKTEKWVGQVLHMFATYGHFDVSEAKPSLSPETQTMFRSRLLSCLSALVGGVEREDGEAWPYVATKRIAKLRKEGKYKFAIELDDEIQSSIDKAYKQLDKIRKKRQASSGLKKDQMSAFELLFTLVILQVFNGDSESLGLLDELKFVYDKIVRAKGGDDEEDGPDAGNLLVEILLSLLSKQSSLLRKLAQQVFKAFTKQLTAENLQLMFDVLDTDENADGQNELFERDDDNEDDDEDSEDDDVEEIEKMDVDGADEDGSGSDSDSDVEVLDESDEDMDDEEADKLNAAIANALKTDIGDSGRESSDDDMDDDEMMAVDEHLVNIFKARKQTTSKKKERREAAEAMKQFKSRILEILDVYVKQENHNPLALDVLLPLLRLIRRTSTKQISEKAVGVIRTLFKAKGVPAISDKKSAREAAWEILESIHNELLLDGSAAHTGACSQASLLTAKVLVAGGHNDKKTLSRIFNLYAKTMSEWMFVKQAAQPSFFTEMVNWANSTRNNMKPVAK</sequence>
<feature type="compositionally biased region" description="Acidic residues" evidence="4">
    <location>
        <begin position="707"/>
        <end position="735"/>
    </location>
</feature>
<comment type="subcellular location">
    <subcellularLocation>
        <location evidence="1">Nucleus</location>
    </subcellularLocation>
</comment>
<protein>
    <submittedName>
        <fullName evidence="5">DNA polymerase V</fullName>
    </submittedName>
</protein>